<evidence type="ECO:0000259" key="5">
    <source>
        <dbReference type="PROSITE" id="PS50075"/>
    </source>
</evidence>
<dbReference type="PANTHER" id="PTHR45527:SF1">
    <property type="entry name" value="FATTY ACID SYNTHASE"/>
    <property type="match status" value="1"/>
</dbReference>
<dbReference type="GO" id="GO:0043041">
    <property type="term" value="P:amino acid activation for nonribosomal peptide biosynthetic process"/>
    <property type="evidence" value="ECO:0007669"/>
    <property type="project" value="TreeGrafter"/>
</dbReference>
<keyword evidence="1" id="KW-0596">Phosphopantetheine</keyword>
<dbReference type="GO" id="GO:0016874">
    <property type="term" value="F:ligase activity"/>
    <property type="evidence" value="ECO:0007669"/>
    <property type="project" value="UniProtKB-KW"/>
</dbReference>
<feature type="domain" description="Carrier" evidence="5">
    <location>
        <begin position="222"/>
        <end position="299"/>
    </location>
</feature>
<keyword evidence="6" id="KW-0378">Hydrolase</keyword>
<evidence type="ECO:0000313" key="7">
    <source>
        <dbReference type="Proteomes" id="UP001215598"/>
    </source>
</evidence>
<dbReference type="SUPFAM" id="SSF47336">
    <property type="entry name" value="ACP-like"/>
    <property type="match status" value="1"/>
</dbReference>
<reference evidence="6" key="1">
    <citation type="submission" date="2023-03" db="EMBL/GenBank/DDBJ databases">
        <title>Massive genome expansion in bonnet fungi (Mycena s.s.) driven by repeated elements and novel gene families across ecological guilds.</title>
        <authorList>
            <consortium name="Lawrence Berkeley National Laboratory"/>
            <person name="Harder C.B."/>
            <person name="Miyauchi S."/>
            <person name="Viragh M."/>
            <person name="Kuo A."/>
            <person name="Thoen E."/>
            <person name="Andreopoulos B."/>
            <person name="Lu D."/>
            <person name="Skrede I."/>
            <person name="Drula E."/>
            <person name="Henrissat B."/>
            <person name="Morin E."/>
            <person name="Kohler A."/>
            <person name="Barry K."/>
            <person name="LaButti K."/>
            <person name="Morin E."/>
            <person name="Salamov A."/>
            <person name="Lipzen A."/>
            <person name="Mereny Z."/>
            <person name="Hegedus B."/>
            <person name="Baldrian P."/>
            <person name="Stursova M."/>
            <person name="Weitz H."/>
            <person name="Taylor A."/>
            <person name="Grigoriev I.V."/>
            <person name="Nagy L.G."/>
            <person name="Martin F."/>
            <person name="Kauserud H."/>
        </authorList>
    </citation>
    <scope>NUCLEOTIDE SEQUENCE</scope>
    <source>
        <strain evidence="6">CBHHK182m</strain>
    </source>
</reference>
<comment type="caution">
    <text evidence="6">The sequence shown here is derived from an EMBL/GenBank/DDBJ whole genome shotgun (WGS) entry which is preliminary data.</text>
</comment>
<dbReference type="InterPro" id="IPR045851">
    <property type="entry name" value="AMP-bd_C_sf"/>
</dbReference>
<dbReference type="Pfam" id="PF00550">
    <property type="entry name" value="PP-binding"/>
    <property type="match status" value="1"/>
</dbReference>
<sequence length="548" mass="59314">MAKEGFPDVVKPSTWLDFSTFDTPVRGLRSVLCDSDESTVGLTKIRVLDLEGIYSLRTQINGSDAEDNVSSLRGKLALPSGELPSPHALRLAAAQEGWTAFFDYSMQGFGTDCHYLRAIFARTSSLPTTEGTITGAFDVPAILPGPTCNTIVGPPNDLVHVKETIIAHVRETLPEYMVPHVVTLDAFPLSFSGKMDSKLLASAQFFDAHAIAGKSSEGIIESPATDTERQVLEIFSRVLKRSADTIDIRDSLFNLGGHSLMATMVVSIIRRELGAEVSMATFFLHPSVRDVAANIESLRSSPLSGSKSLSSSTSETHDEIASLARTTLVVNQDRPDPTLFMFPESTGFASAYSSAFEHISHKVVAFGDDRWGQSIAPQETIRSLAAAGVAKILQHQPTGPYYLSGWSLGGFVALEAAVQLQALGAYVELVVMYDSLHSLTKGSGEWEGWNGELDPLLTLTGDKERWLTQLNRGNKLVSTFSLAPGAFLGRVVLIKAMKELREGEAADAKGGWGEILPQIEVQPFQATHRSMFDEQNGKRIGGLLNGLL</sequence>
<organism evidence="6 7">
    <name type="scientific">Mycena metata</name>
    <dbReference type="NCBI Taxonomy" id="1033252"/>
    <lineage>
        <taxon>Eukaryota</taxon>
        <taxon>Fungi</taxon>
        <taxon>Dikarya</taxon>
        <taxon>Basidiomycota</taxon>
        <taxon>Agaricomycotina</taxon>
        <taxon>Agaricomycetes</taxon>
        <taxon>Agaricomycetidae</taxon>
        <taxon>Agaricales</taxon>
        <taxon>Marasmiineae</taxon>
        <taxon>Mycenaceae</taxon>
        <taxon>Mycena</taxon>
    </lineage>
</organism>
<keyword evidence="2" id="KW-0597">Phosphoprotein</keyword>
<dbReference type="InterPro" id="IPR029058">
    <property type="entry name" value="AB_hydrolase_fold"/>
</dbReference>
<dbReference type="SUPFAM" id="SSF53474">
    <property type="entry name" value="alpha/beta-Hydrolases"/>
    <property type="match status" value="1"/>
</dbReference>
<dbReference type="GO" id="GO:0005737">
    <property type="term" value="C:cytoplasm"/>
    <property type="evidence" value="ECO:0007669"/>
    <property type="project" value="TreeGrafter"/>
</dbReference>
<dbReference type="Gene3D" id="3.40.50.1820">
    <property type="entry name" value="alpha/beta hydrolase"/>
    <property type="match status" value="1"/>
</dbReference>
<keyword evidence="3" id="KW-0436">Ligase</keyword>
<keyword evidence="7" id="KW-1185">Reference proteome</keyword>
<dbReference type="Gene3D" id="3.30.300.30">
    <property type="match status" value="1"/>
</dbReference>
<dbReference type="GO" id="GO:0031177">
    <property type="term" value="F:phosphopantetheine binding"/>
    <property type="evidence" value="ECO:0007669"/>
    <property type="project" value="InterPro"/>
</dbReference>
<evidence type="ECO:0000256" key="4">
    <source>
        <dbReference type="ARBA" id="ARBA00023268"/>
    </source>
</evidence>
<dbReference type="EMBL" id="JARKIB010000050">
    <property type="protein sequence ID" value="KAJ7755140.1"/>
    <property type="molecule type" value="Genomic_DNA"/>
</dbReference>
<dbReference type="InterPro" id="IPR009081">
    <property type="entry name" value="PP-bd_ACP"/>
</dbReference>
<evidence type="ECO:0000256" key="2">
    <source>
        <dbReference type="ARBA" id="ARBA00022553"/>
    </source>
</evidence>
<evidence type="ECO:0000256" key="1">
    <source>
        <dbReference type="ARBA" id="ARBA00022450"/>
    </source>
</evidence>
<evidence type="ECO:0000313" key="6">
    <source>
        <dbReference type="EMBL" id="KAJ7755140.1"/>
    </source>
</evidence>
<dbReference type="InterPro" id="IPR020806">
    <property type="entry name" value="PKS_PP-bd"/>
</dbReference>
<dbReference type="AlphaFoldDB" id="A0AAD7J1N8"/>
<keyword evidence="4" id="KW-0511">Multifunctional enzyme</keyword>
<dbReference type="InterPro" id="IPR036736">
    <property type="entry name" value="ACP-like_sf"/>
</dbReference>
<dbReference type="GO" id="GO:0016787">
    <property type="term" value="F:hydrolase activity"/>
    <property type="evidence" value="ECO:0007669"/>
    <property type="project" value="UniProtKB-KW"/>
</dbReference>
<dbReference type="PROSITE" id="PS50075">
    <property type="entry name" value="CARRIER"/>
    <property type="match status" value="1"/>
</dbReference>
<dbReference type="PANTHER" id="PTHR45527">
    <property type="entry name" value="NONRIBOSOMAL PEPTIDE SYNTHETASE"/>
    <property type="match status" value="1"/>
</dbReference>
<dbReference type="InterPro" id="IPR001031">
    <property type="entry name" value="Thioesterase"/>
</dbReference>
<dbReference type="Pfam" id="PF00975">
    <property type="entry name" value="Thioesterase"/>
    <property type="match status" value="1"/>
</dbReference>
<dbReference type="GO" id="GO:0044550">
    <property type="term" value="P:secondary metabolite biosynthetic process"/>
    <property type="evidence" value="ECO:0007669"/>
    <property type="project" value="TreeGrafter"/>
</dbReference>
<dbReference type="SMART" id="SM00823">
    <property type="entry name" value="PKS_PP"/>
    <property type="match status" value="1"/>
</dbReference>
<protein>
    <submittedName>
        <fullName evidence="6">Alpha/Beta hydrolase protein</fullName>
    </submittedName>
</protein>
<evidence type="ECO:0000256" key="3">
    <source>
        <dbReference type="ARBA" id="ARBA00022598"/>
    </source>
</evidence>
<name>A0AAD7J1N8_9AGAR</name>
<gene>
    <name evidence="6" type="ORF">B0H16DRAFT_1830692</name>
</gene>
<proteinExistence type="predicted"/>
<dbReference type="Proteomes" id="UP001215598">
    <property type="component" value="Unassembled WGS sequence"/>
</dbReference>
<accession>A0AAD7J1N8</accession>
<dbReference type="SUPFAM" id="SSF56801">
    <property type="entry name" value="Acetyl-CoA synthetase-like"/>
    <property type="match status" value="1"/>
</dbReference>